<dbReference type="GO" id="GO:0017000">
    <property type="term" value="P:antibiotic biosynthetic process"/>
    <property type="evidence" value="ECO:0007669"/>
    <property type="project" value="InterPro"/>
</dbReference>
<comment type="caution">
    <text evidence="8">The sequence shown here is derived from an EMBL/GenBank/DDBJ whole genome shotgun (WGS) entry which is preliminary data.</text>
</comment>
<evidence type="ECO:0000256" key="6">
    <source>
        <dbReference type="PIRSR" id="PIRSR001227-2"/>
    </source>
</evidence>
<accession>A0A3L8Q0U6</accession>
<dbReference type="SUPFAM" id="SSF56235">
    <property type="entry name" value="N-terminal nucleophile aminohydrolases (Ntn hydrolases)"/>
    <property type="match status" value="1"/>
</dbReference>
<dbReference type="GO" id="GO:0046872">
    <property type="term" value="F:metal ion binding"/>
    <property type="evidence" value="ECO:0007669"/>
    <property type="project" value="UniProtKB-KW"/>
</dbReference>
<gene>
    <name evidence="8" type="ORF">D5018_05245</name>
</gene>
<evidence type="ECO:0000256" key="7">
    <source>
        <dbReference type="SAM" id="Phobius"/>
    </source>
</evidence>
<dbReference type="Gene3D" id="1.10.439.10">
    <property type="entry name" value="Penicillin Amidohydrolase, domain 1"/>
    <property type="match status" value="1"/>
</dbReference>
<comment type="subunit">
    <text evidence="4">Heterodimer of an alpha subunit and a beta subunit processed from the same precursor.</text>
</comment>
<dbReference type="InterPro" id="IPR043146">
    <property type="entry name" value="Penicillin_amidase_N_B-knob"/>
</dbReference>
<sequence>MKLGLSRTLKSLVLFAVIAMITVFMLFRLSLPQLNGSITTSVIKHPVDVTRDSQGVPTITGKSRADVAFATGYLHAQERFFQMDLARRNSAGELAELFGERAINYDKKQRIHRFRLVASQSIKRLPKTQKQILNAYTLGVNQGLKDLTSKPFEYWLLNLAPKPWKPEDSFLVIYSMYLDLNDPSGHLDATKGFLAKIVSPKVLAFLSPPYTRWDSPLHHDHKYRITIPNKDEINLRSLAPKVYASMTGNIKPEIMIGSNNFAVAGELTPYHSAMVEDDMHLGLRVPTTWYRAQLRYPSSNKQQMVKVTGVTLPGVPSMIVGSNGQVAWAFTNSYGDWVDLIKLKIDGNEYFTKEGKDKFHTWYDTLNIKGQSSIEMKFNSTRWGPVIDSPYTNRKYALMWTAHKPSATNVNLMKLETANTVKEAIDIANQSGLPPQNITIADSQGNIGWSIAGKIPKRNHIDTRLPIDWRMADTQWQGWISPNAYPKVINPAAKRIWTANARIASGKDLHKIGDGGYALGARQQQIRDHLMSLKHVDEQKLLSVATDSRALYLSHWRKLMLEALTPNELEGHPERAYIREQIQQWSGHAQPHDHGYRIVREFHDQLNKTVLQSIGRYLLYTTHVPHKELDDTWIQGVNHEREMLLTLYEHKPMNWLSPQYKDWDQLFLQTIDSVIAKLAKQNHSDAMTALKAATWGQRNTAAINHPLSSAIPIIGKYLNMPAVELAGDNWMPSAQRPNAGVSERMIVAPGHEDKGIFHMPGGQSGHPLSPYYKSGFNDWVEANPSPLLPGKTKYALKFIPQK</sequence>
<keyword evidence="6" id="KW-0479">Metal-binding</keyword>
<keyword evidence="2" id="KW-0378">Hydrolase</keyword>
<feature type="binding site" evidence="6">
    <location>
        <position position="338"/>
    </location>
    <ligand>
        <name>Ca(2+)</name>
        <dbReference type="ChEBI" id="CHEBI:29108"/>
    </ligand>
</feature>
<proteinExistence type="inferred from homology"/>
<evidence type="ECO:0000313" key="8">
    <source>
        <dbReference type="EMBL" id="RLV60679.1"/>
    </source>
</evidence>
<dbReference type="InterPro" id="IPR002692">
    <property type="entry name" value="S45"/>
</dbReference>
<name>A0A3L8Q0U6_9GAMM</name>
<dbReference type="CDD" id="cd03747">
    <property type="entry name" value="Ntn_PGA_like"/>
    <property type="match status" value="1"/>
</dbReference>
<dbReference type="Gene3D" id="3.60.20.10">
    <property type="entry name" value="Glutamine Phosphoribosylpyrophosphate, subunit 1, domain 1"/>
    <property type="match status" value="1"/>
</dbReference>
<comment type="similarity">
    <text evidence="1">Belongs to the peptidase S45 family.</text>
</comment>
<dbReference type="PIRSF" id="PIRSF001227">
    <property type="entry name" value="Pen_acylase"/>
    <property type="match status" value="1"/>
</dbReference>
<feature type="active site" description="Nucleophile" evidence="5">
    <location>
        <position position="258"/>
    </location>
</feature>
<keyword evidence="7" id="KW-0472">Membrane</keyword>
<dbReference type="Gene3D" id="2.30.120.10">
    <property type="match status" value="1"/>
</dbReference>
<keyword evidence="7" id="KW-0812">Transmembrane</keyword>
<dbReference type="EMBL" id="QZEI01000012">
    <property type="protein sequence ID" value="RLV60679.1"/>
    <property type="molecule type" value="Genomic_DNA"/>
</dbReference>
<keyword evidence="3" id="KW-0865">Zymogen</keyword>
<evidence type="ECO:0000256" key="1">
    <source>
        <dbReference type="ARBA" id="ARBA00006586"/>
    </source>
</evidence>
<evidence type="ECO:0000256" key="3">
    <source>
        <dbReference type="ARBA" id="ARBA00023145"/>
    </source>
</evidence>
<dbReference type="Proteomes" id="UP000281474">
    <property type="component" value="Unassembled WGS sequence"/>
</dbReference>
<dbReference type="InterPro" id="IPR043147">
    <property type="entry name" value="Penicillin_amidase_A-knob"/>
</dbReference>
<comment type="cofactor">
    <cofactor evidence="6">
        <name>Ca(2+)</name>
        <dbReference type="ChEBI" id="CHEBI:29108"/>
    </cofactor>
    <text evidence="6">Binds 1 Ca(2+) ion per dimer.</text>
</comment>
<evidence type="ECO:0000256" key="5">
    <source>
        <dbReference type="PIRSR" id="PIRSR001227-1"/>
    </source>
</evidence>
<evidence type="ECO:0000256" key="4">
    <source>
        <dbReference type="ARBA" id="ARBA00038735"/>
    </source>
</evidence>
<keyword evidence="9" id="KW-1185">Reference proteome</keyword>
<feature type="transmembrane region" description="Helical" evidence="7">
    <location>
        <begin position="12"/>
        <end position="31"/>
    </location>
</feature>
<keyword evidence="6" id="KW-0106">Calcium</keyword>
<dbReference type="AlphaFoldDB" id="A0A3L8Q0U6"/>
<evidence type="ECO:0000313" key="9">
    <source>
        <dbReference type="Proteomes" id="UP000281474"/>
    </source>
</evidence>
<dbReference type="PANTHER" id="PTHR34218:SF4">
    <property type="entry name" value="ACYL-HOMOSERINE LACTONE ACYLASE QUIP"/>
    <property type="match status" value="1"/>
</dbReference>
<dbReference type="RefSeq" id="WP_121837957.1">
    <property type="nucleotide sequence ID" value="NZ_ML014761.1"/>
</dbReference>
<dbReference type="InterPro" id="IPR029055">
    <property type="entry name" value="Ntn_hydrolases_N"/>
</dbReference>
<feature type="binding site" evidence="6">
    <location>
        <position position="339"/>
    </location>
    <ligand>
        <name>Ca(2+)</name>
        <dbReference type="ChEBI" id="CHEBI:29108"/>
    </ligand>
</feature>
<evidence type="ECO:0000256" key="2">
    <source>
        <dbReference type="ARBA" id="ARBA00022801"/>
    </source>
</evidence>
<feature type="binding site" evidence="6">
    <location>
        <position position="336"/>
    </location>
    <ligand>
        <name>Ca(2+)</name>
        <dbReference type="ChEBI" id="CHEBI:29108"/>
    </ligand>
</feature>
<dbReference type="GO" id="GO:0016811">
    <property type="term" value="F:hydrolase activity, acting on carbon-nitrogen (but not peptide) bonds, in linear amides"/>
    <property type="evidence" value="ECO:0007669"/>
    <property type="project" value="InterPro"/>
</dbReference>
<dbReference type="InterPro" id="IPR014395">
    <property type="entry name" value="Pen/GL7ACA/AHL_acylase"/>
</dbReference>
<dbReference type="Pfam" id="PF01804">
    <property type="entry name" value="Penicil_amidase"/>
    <property type="match status" value="1"/>
</dbReference>
<reference evidence="8 9" key="1">
    <citation type="submission" date="2018-09" db="EMBL/GenBank/DDBJ databases">
        <title>Phylogeny of the Shewanellaceae, and recommendation for two new genera, Pseudoshewanella and Parashewanella.</title>
        <authorList>
            <person name="Wang G."/>
        </authorList>
    </citation>
    <scope>NUCLEOTIDE SEQUENCE [LARGE SCALE GENOMIC DNA]</scope>
    <source>
        <strain evidence="8 9">C51</strain>
    </source>
</reference>
<protein>
    <submittedName>
        <fullName evidence="8">Penicillin acylase family protein</fullName>
    </submittedName>
</protein>
<dbReference type="InterPro" id="IPR023343">
    <property type="entry name" value="Penicillin_amidase_dom1"/>
</dbReference>
<dbReference type="OrthoDB" id="9760084at2"/>
<keyword evidence="7" id="KW-1133">Transmembrane helix</keyword>
<dbReference type="PANTHER" id="PTHR34218">
    <property type="entry name" value="PEPTIDASE S45 PENICILLIN AMIDASE"/>
    <property type="match status" value="1"/>
</dbReference>
<dbReference type="Gene3D" id="1.10.1400.10">
    <property type="match status" value="1"/>
</dbReference>
<organism evidence="8 9">
    <name type="scientific">Parashewanella curva</name>
    <dbReference type="NCBI Taxonomy" id="2338552"/>
    <lineage>
        <taxon>Bacteria</taxon>
        <taxon>Pseudomonadati</taxon>
        <taxon>Pseudomonadota</taxon>
        <taxon>Gammaproteobacteria</taxon>
        <taxon>Alteromonadales</taxon>
        <taxon>Shewanellaceae</taxon>
        <taxon>Parashewanella</taxon>
    </lineage>
</organism>